<comment type="caution">
    <text evidence="1">The sequence shown here is derived from an EMBL/GenBank/DDBJ whole genome shotgun (WGS) entry which is preliminary data.</text>
</comment>
<keyword evidence="2" id="KW-1185">Reference proteome</keyword>
<name>A0ABU8TZE8_9ACTN</name>
<dbReference type="Proteomes" id="UP001382904">
    <property type="component" value="Unassembled WGS sequence"/>
</dbReference>
<sequence>MESWQSSPSALTVRQLDLDPYRFPGAETVEPATCEGSLHSRPGDTDWQLPPCGEGYPQAHWQPSDPRLTWSLQPSDRRRLDLHAALTSIGIPPLPDDLEAIHTLSALDDTTNAALVRWITTSR</sequence>
<dbReference type="EMBL" id="JBBKAM010000002">
    <property type="protein sequence ID" value="MEJ8640993.1"/>
    <property type="molecule type" value="Genomic_DNA"/>
</dbReference>
<protein>
    <submittedName>
        <fullName evidence="1">Uncharacterized protein</fullName>
    </submittedName>
</protein>
<proteinExistence type="predicted"/>
<evidence type="ECO:0000313" key="2">
    <source>
        <dbReference type="Proteomes" id="UP001382904"/>
    </source>
</evidence>
<evidence type="ECO:0000313" key="1">
    <source>
        <dbReference type="EMBL" id="MEJ8640993.1"/>
    </source>
</evidence>
<organism evidence="1 2">
    <name type="scientific">Streptomyces caledonius</name>
    <dbReference type="NCBI Taxonomy" id="3134107"/>
    <lineage>
        <taxon>Bacteria</taxon>
        <taxon>Bacillati</taxon>
        <taxon>Actinomycetota</taxon>
        <taxon>Actinomycetes</taxon>
        <taxon>Kitasatosporales</taxon>
        <taxon>Streptomycetaceae</taxon>
        <taxon>Streptomyces</taxon>
    </lineage>
</organism>
<reference evidence="1 2" key="1">
    <citation type="submission" date="2024-03" db="EMBL/GenBank/DDBJ databases">
        <title>Novel Streptomyces species of biotechnological and ecological value are a feature of Machair soil.</title>
        <authorList>
            <person name="Prole J.R."/>
            <person name="Goodfellow M."/>
            <person name="Allenby N."/>
            <person name="Ward A.C."/>
        </authorList>
    </citation>
    <scope>NUCLEOTIDE SEQUENCE [LARGE SCALE GENOMIC DNA]</scope>
    <source>
        <strain evidence="1 2">MS1.HAVA.3</strain>
    </source>
</reference>
<accession>A0ABU8TZE8</accession>
<gene>
    <name evidence="1" type="ORF">WKI68_05030</name>
</gene>